<keyword evidence="2" id="KW-0813">Transport</keyword>
<dbReference type="PROSITE" id="PS50850">
    <property type="entry name" value="MFS"/>
    <property type="match status" value="1"/>
</dbReference>
<dbReference type="EMBL" id="JBFPJR010000005">
    <property type="protein sequence ID" value="MEX0426745.1"/>
    <property type="molecule type" value="Genomic_DNA"/>
</dbReference>
<dbReference type="SUPFAM" id="SSF103473">
    <property type="entry name" value="MFS general substrate transporter"/>
    <property type="match status" value="1"/>
</dbReference>
<feature type="transmembrane region" description="Helical" evidence="6">
    <location>
        <begin position="458"/>
        <end position="477"/>
    </location>
</feature>
<evidence type="ECO:0000256" key="2">
    <source>
        <dbReference type="ARBA" id="ARBA00022448"/>
    </source>
</evidence>
<keyword evidence="5 6" id="KW-0472">Membrane</keyword>
<feature type="transmembrane region" description="Helical" evidence="6">
    <location>
        <begin position="211"/>
        <end position="230"/>
    </location>
</feature>
<dbReference type="InterPro" id="IPR011701">
    <property type="entry name" value="MFS"/>
</dbReference>
<gene>
    <name evidence="8" type="ORF">AB3X52_03860</name>
</gene>
<dbReference type="RefSeq" id="WP_367991474.1">
    <property type="nucleotide sequence ID" value="NZ_JBFPJR010000005.1"/>
</dbReference>
<feature type="transmembrane region" description="Helical" evidence="6">
    <location>
        <begin position="29"/>
        <end position="52"/>
    </location>
</feature>
<dbReference type="Gene3D" id="1.20.1250.20">
    <property type="entry name" value="MFS general substrate transporter like domains"/>
    <property type="match status" value="1"/>
</dbReference>
<dbReference type="Proteomes" id="UP001556631">
    <property type="component" value="Unassembled WGS sequence"/>
</dbReference>
<accession>A0ABV3SXL0</accession>
<evidence type="ECO:0000256" key="3">
    <source>
        <dbReference type="ARBA" id="ARBA00022692"/>
    </source>
</evidence>
<dbReference type="PANTHER" id="PTHR42718">
    <property type="entry name" value="MAJOR FACILITATOR SUPERFAMILY MULTIDRUG TRANSPORTER MFSC"/>
    <property type="match status" value="1"/>
</dbReference>
<dbReference type="CDD" id="cd17504">
    <property type="entry name" value="MFS_MMR_MDR_like"/>
    <property type="match status" value="1"/>
</dbReference>
<proteinExistence type="predicted"/>
<comment type="caution">
    <text evidence="8">The sequence shown here is derived from an EMBL/GenBank/DDBJ whole genome shotgun (WGS) entry which is preliminary data.</text>
</comment>
<evidence type="ECO:0000313" key="8">
    <source>
        <dbReference type="EMBL" id="MEX0426745.1"/>
    </source>
</evidence>
<feature type="transmembrane region" description="Helical" evidence="6">
    <location>
        <begin position="415"/>
        <end position="438"/>
    </location>
</feature>
<reference evidence="8 9" key="1">
    <citation type="submission" date="2024-07" db="EMBL/GenBank/DDBJ databases">
        <authorList>
            <person name="Lee S."/>
            <person name="Kang M."/>
        </authorList>
    </citation>
    <scope>NUCLEOTIDE SEQUENCE [LARGE SCALE GENOMIC DNA]</scope>
    <source>
        <strain evidence="8 9">DS6</strain>
    </source>
</reference>
<feature type="transmembrane region" description="Helical" evidence="6">
    <location>
        <begin position="318"/>
        <end position="340"/>
    </location>
</feature>
<feature type="transmembrane region" description="Helical" evidence="6">
    <location>
        <begin position="376"/>
        <end position="394"/>
    </location>
</feature>
<feature type="domain" description="Major facilitator superfamily (MFS) profile" evidence="7">
    <location>
        <begin position="30"/>
        <end position="482"/>
    </location>
</feature>
<dbReference type="PANTHER" id="PTHR42718:SF9">
    <property type="entry name" value="MAJOR FACILITATOR SUPERFAMILY MULTIDRUG TRANSPORTER MFSC"/>
    <property type="match status" value="1"/>
</dbReference>
<feature type="transmembrane region" description="Helical" evidence="6">
    <location>
        <begin position="180"/>
        <end position="199"/>
    </location>
</feature>
<evidence type="ECO:0000256" key="6">
    <source>
        <dbReference type="SAM" id="Phobius"/>
    </source>
</evidence>
<evidence type="ECO:0000256" key="5">
    <source>
        <dbReference type="ARBA" id="ARBA00023136"/>
    </source>
</evidence>
<evidence type="ECO:0000259" key="7">
    <source>
        <dbReference type="PROSITE" id="PS50850"/>
    </source>
</evidence>
<evidence type="ECO:0000313" key="9">
    <source>
        <dbReference type="Proteomes" id="UP001556631"/>
    </source>
</evidence>
<dbReference type="InterPro" id="IPR020846">
    <property type="entry name" value="MFS_dom"/>
</dbReference>
<dbReference type="InterPro" id="IPR036259">
    <property type="entry name" value="MFS_trans_sf"/>
</dbReference>
<feature type="transmembrane region" description="Helical" evidence="6">
    <location>
        <begin position="122"/>
        <end position="143"/>
    </location>
</feature>
<keyword evidence="9" id="KW-1185">Reference proteome</keyword>
<evidence type="ECO:0000256" key="4">
    <source>
        <dbReference type="ARBA" id="ARBA00022989"/>
    </source>
</evidence>
<feature type="transmembrane region" description="Helical" evidence="6">
    <location>
        <begin position="64"/>
        <end position="81"/>
    </location>
</feature>
<feature type="transmembrane region" description="Helical" evidence="6">
    <location>
        <begin position="93"/>
        <end position="116"/>
    </location>
</feature>
<keyword evidence="3 6" id="KW-0812">Transmembrane</keyword>
<dbReference type="Gene3D" id="1.20.1720.10">
    <property type="entry name" value="Multidrug resistance protein D"/>
    <property type="match status" value="1"/>
</dbReference>
<feature type="transmembrane region" description="Helical" evidence="6">
    <location>
        <begin position="352"/>
        <end position="370"/>
    </location>
</feature>
<comment type="subcellular location">
    <subcellularLocation>
        <location evidence="1">Cell membrane</location>
        <topology evidence="1">Multi-pass membrane protein</topology>
    </subcellularLocation>
</comment>
<sequence length="487" mass="50066">MSESETLAPGAEAEDAAVRSHTSGGRANLELLVVGLGALVVSLSQSVLVPVLGDLQQEYGGKTNWLLTSTLLVAAVAVPIMGRLGDMFGKRKILLVALGAITIGSLIDALTSNFTLLVVGRAIQGASSAAIPLGISLLATLMPREKVGSAVALISAMLGVGGSLGLPLAGFVAQNWDWHVLFWVNTIVGAIAFLGVLTLVPESKQHDGGRVDLVGAFLMSVGLVCLILPLEQAASWGWGSPKVWVLLVAAVVVLVVFALVELRTREPLVDLAALRRRPIVMTNLASICFGFALFASFIGTATFVEAGTWTGYGFGSSLLVGGLTLLPSGLAMLVFSPIAARLIALRGAPQTLALGATIVGLGWIMRVALSAELWEIIVATTVIGAGTGIGYAAMPSLINANTPPTEIAAANGLNTLFRSLGSTLATAIGTSILAGSVVLHVVDGQVVGGEPSLTAYRWLFVVCAAASFLAAALVLTVPHRKDASAAR</sequence>
<feature type="transmembrane region" description="Helical" evidence="6">
    <location>
        <begin position="280"/>
        <end position="298"/>
    </location>
</feature>
<organism evidence="8 9">
    <name type="scientific">Nocardioides eburneus</name>
    <dbReference type="NCBI Taxonomy" id="3231482"/>
    <lineage>
        <taxon>Bacteria</taxon>
        <taxon>Bacillati</taxon>
        <taxon>Actinomycetota</taxon>
        <taxon>Actinomycetes</taxon>
        <taxon>Propionibacteriales</taxon>
        <taxon>Nocardioidaceae</taxon>
        <taxon>Nocardioides</taxon>
    </lineage>
</organism>
<protein>
    <submittedName>
        <fullName evidence="8">MFS transporter</fullName>
    </submittedName>
</protein>
<dbReference type="PRINTS" id="PR01036">
    <property type="entry name" value="TCRTETB"/>
</dbReference>
<name>A0ABV3SXL0_9ACTN</name>
<evidence type="ECO:0000256" key="1">
    <source>
        <dbReference type="ARBA" id="ARBA00004651"/>
    </source>
</evidence>
<feature type="transmembrane region" description="Helical" evidence="6">
    <location>
        <begin position="150"/>
        <end position="174"/>
    </location>
</feature>
<feature type="transmembrane region" description="Helical" evidence="6">
    <location>
        <begin position="242"/>
        <end position="260"/>
    </location>
</feature>
<keyword evidence="4 6" id="KW-1133">Transmembrane helix</keyword>
<dbReference type="Pfam" id="PF07690">
    <property type="entry name" value="MFS_1"/>
    <property type="match status" value="1"/>
</dbReference>